<evidence type="ECO:0000259" key="1">
    <source>
        <dbReference type="Pfam" id="PF13280"/>
    </source>
</evidence>
<dbReference type="SUPFAM" id="SSF46785">
    <property type="entry name" value="Winged helix' DNA-binding domain"/>
    <property type="match status" value="1"/>
</dbReference>
<evidence type="ECO:0000313" key="3">
    <source>
        <dbReference type="EMBL" id="SBT04702.1"/>
    </source>
</evidence>
<protein>
    <submittedName>
        <fullName evidence="3">Helix-turn-helix type 11 domain protein</fullName>
    </submittedName>
</protein>
<dbReference type="PANTHER" id="PTHR34580">
    <property type="match status" value="1"/>
</dbReference>
<dbReference type="Gene3D" id="1.10.10.10">
    <property type="entry name" value="Winged helix-like DNA-binding domain superfamily/Winged helix DNA-binding domain"/>
    <property type="match status" value="1"/>
</dbReference>
<dbReference type="RefSeq" id="WP_186406132.1">
    <property type="nucleotide sequence ID" value="NZ_FLQX01000090.1"/>
</dbReference>
<dbReference type="InterPro" id="IPR036388">
    <property type="entry name" value="WH-like_DNA-bd_sf"/>
</dbReference>
<dbReference type="PROSITE" id="PS52050">
    <property type="entry name" value="WYL"/>
    <property type="match status" value="1"/>
</dbReference>
<feature type="domain" description="WYL" evidence="1">
    <location>
        <begin position="143"/>
        <end position="210"/>
    </location>
</feature>
<dbReference type="InterPro" id="IPR026881">
    <property type="entry name" value="WYL_dom"/>
</dbReference>
<evidence type="ECO:0000259" key="2">
    <source>
        <dbReference type="Pfam" id="PF25583"/>
    </source>
</evidence>
<gene>
    <name evidence="3" type="ORF">ACCAA_180002</name>
</gene>
<dbReference type="InterPro" id="IPR051534">
    <property type="entry name" value="CBASS_pafABC_assoc_protein"/>
</dbReference>
<dbReference type="STRING" id="1860102.ACCAA_180002"/>
<dbReference type="EMBL" id="FLQX01000090">
    <property type="protein sequence ID" value="SBT04702.1"/>
    <property type="molecule type" value="Genomic_DNA"/>
</dbReference>
<sequence length="338" mass="38064">MTQSERFGIIERLLLAHSNMAFAGLQDRLGVSRATLFRDLRDLRDRMHVPIVRDAATGGYRIDRCVERYELPGVWFSAGEIHALLSMQQLLAAFDTGGILAEHINPLRDRLASMLASGHDSAADIVRRIHIVSAAARHCAPQHFPTIAAALMERQRLRIAYCARSDGVTSEREVSPQRLTHYRDNWYLDAWCHLREELRSFAVDAIRTVRAADTAASDIPDAELDAALGAGYGIFAGREVRWATLLFTAERARWVAAENWHPAQEGKFLDDGSYQLRVPYSADPELIMDVLKYGPDCEVVEPEGLREKVRGLLVGAVGRYDLRRPTETQPKYDPHHKL</sequence>
<accession>A0A1A8XJX7</accession>
<name>A0A1A8XJX7_9PROT</name>
<dbReference type="PANTHER" id="PTHR34580:SF3">
    <property type="entry name" value="PROTEIN PAFB"/>
    <property type="match status" value="1"/>
</dbReference>
<dbReference type="Pfam" id="PF25583">
    <property type="entry name" value="WCX"/>
    <property type="match status" value="1"/>
</dbReference>
<evidence type="ECO:0000313" key="4">
    <source>
        <dbReference type="Proteomes" id="UP000199169"/>
    </source>
</evidence>
<dbReference type="Pfam" id="PF13280">
    <property type="entry name" value="WYL"/>
    <property type="match status" value="1"/>
</dbReference>
<dbReference type="AlphaFoldDB" id="A0A1A8XJX7"/>
<feature type="domain" description="WCX" evidence="2">
    <location>
        <begin position="241"/>
        <end position="313"/>
    </location>
</feature>
<proteinExistence type="predicted"/>
<dbReference type="InterPro" id="IPR057727">
    <property type="entry name" value="WCX_dom"/>
</dbReference>
<keyword evidence="4" id="KW-1185">Reference proteome</keyword>
<organism evidence="3 4">
    <name type="scientific">Candidatus Accumulibacter aalborgensis</name>
    <dbReference type="NCBI Taxonomy" id="1860102"/>
    <lineage>
        <taxon>Bacteria</taxon>
        <taxon>Pseudomonadati</taxon>
        <taxon>Pseudomonadota</taxon>
        <taxon>Betaproteobacteria</taxon>
        <taxon>Candidatus Accumulibacter</taxon>
    </lineage>
</organism>
<dbReference type="InterPro" id="IPR036390">
    <property type="entry name" value="WH_DNA-bd_sf"/>
</dbReference>
<reference evidence="3 4" key="1">
    <citation type="submission" date="2016-06" db="EMBL/GenBank/DDBJ databases">
        <authorList>
            <person name="Kjaerup R.B."/>
            <person name="Dalgaard T.S."/>
            <person name="Juul-Madsen H.R."/>
        </authorList>
    </citation>
    <scope>NUCLEOTIDE SEQUENCE [LARGE SCALE GENOMIC DNA]</scope>
    <source>
        <strain evidence="3">3</strain>
    </source>
</reference>
<dbReference type="Proteomes" id="UP000199169">
    <property type="component" value="Unassembled WGS sequence"/>
</dbReference>